<proteinExistence type="predicted"/>
<dbReference type="InterPro" id="IPR017927">
    <property type="entry name" value="FAD-bd_FR_type"/>
</dbReference>
<evidence type="ECO:0000259" key="1">
    <source>
        <dbReference type="PROSITE" id="PS51384"/>
    </source>
</evidence>
<dbReference type="InterPro" id="IPR017938">
    <property type="entry name" value="Riboflavin_synthase-like_b-brl"/>
</dbReference>
<reference evidence="2" key="1">
    <citation type="journal article" date="2014" name="Front. Microbiol.">
        <title>High frequency of phylogenetically diverse reductive dehalogenase-homologous genes in deep subseafloor sedimentary metagenomes.</title>
        <authorList>
            <person name="Kawai M."/>
            <person name="Futagami T."/>
            <person name="Toyoda A."/>
            <person name="Takaki Y."/>
            <person name="Nishi S."/>
            <person name="Hori S."/>
            <person name="Arai W."/>
            <person name="Tsubouchi T."/>
            <person name="Morono Y."/>
            <person name="Uchiyama I."/>
            <person name="Ito T."/>
            <person name="Fujiyama A."/>
            <person name="Inagaki F."/>
            <person name="Takami H."/>
        </authorList>
    </citation>
    <scope>NUCLEOTIDE SEQUENCE</scope>
    <source>
        <strain evidence="2">Expedition CK06-06</strain>
    </source>
</reference>
<dbReference type="AlphaFoldDB" id="X1BRF2"/>
<comment type="caution">
    <text evidence="2">The sequence shown here is derived from an EMBL/GenBank/DDBJ whole genome shotgun (WGS) entry which is preliminary data.</text>
</comment>
<feature type="domain" description="FAD-binding FR-type" evidence="1">
    <location>
        <begin position="5"/>
        <end position="68"/>
    </location>
</feature>
<dbReference type="Gene3D" id="2.40.30.10">
    <property type="entry name" value="Translation factors"/>
    <property type="match status" value="1"/>
</dbReference>
<sequence>MENPYQPIRTKIQEVTRETPNIKTFILEPEEPLYFKAGQFIQLTVPGVGEAPFTPSSSPYEKEKIEVT</sequence>
<feature type="non-terminal residue" evidence="2">
    <location>
        <position position="68"/>
    </location>
</feature>
<dbReference type="GO" id="GO:0016491">
    <property type="term" value="F:oxidoreductase activity"/>
    <property type="evidence" value="ECO:0007669"/>
    <property type="project" value="InterPro"/>
</dbReference>
<name>X1BRF2_9ZZZZ</name>
<dbReference type="EMBL" id="BART01027814">
    <property type="protein sequence ID" value="GAG97625.1"/>
    <property type="molecule type" value="Genomic_DNA"/>
</dbReference>
<organism evidence="2">
    <name type="scientific">marine sediment metagenome</name>
    <dbReference type="NCBI Taxonomy" id="412755"/>
    <lineage>
        <taxon>unclassified sequences</taxon>
        <taxon>metagenomes</taxon>
        <taxon>ecological metagenomes</taxon>
    </lineage>
</organism>
<evidence type="ECO:0000313" key="2">
    <source>
        <dbReference type="EMBL" id="GAG97625.1"/>
    </source>
</evidence>
<accession>X1BRF2</accession>
<gene>
    <name evidence="2" type="ORF">S01H4_49208</name>
</gene>
<dbReference type="SUPFAM" id="SSF63380">
    <property type="entry name" value="Riboflavin synthase domain-like"/>
    <property type="match status" value="1"/>
</dbReference>
<dbReference type="PROSITE" id="PS51384">
    <property type="entry name" value="FAD_FR"/>
    <property type="match status" value="1"/>
</dbReference>
<protein>
    <recommendedName>
        <fullName evidence="1">FAD-binding FR-type domain-containing protein</fullName>
    </recommendedName>
</protein>